<evidence type="ECO:0008006" key="4">
    <source>
        <dbReference type="Google" id="ProtNLM"/>
    </source>
</evidence>
<dbReference type="STRING" id="1938817.SAMN06296008_10314"/>
<dbReference type="RefSeq" id="WP_084282734.1">
    <property type="nucleotide sequence ID" value="NZ_FWXJ01000003.1"/>
</dbReference>
<feature type="transmembrane region" description="Helical" evidence="1">
    <location>
        <begin position="194"/>
        <end position="215"/>
    </location>
</feature>
<feature type="transmembrane region" description="Helical" evidence="1">
    <location>
        <begin position="98"/>
        <end position="120"/>
    </location>
</feature>
<dbReference type="EMBL" id="FWXJ01000003">
    <property type="protein sequence ID" value="SMC34889.1"/>
    <property type="molecule type" value="Genomic_DNA"/>
</dbReference>
<evidence type="ECO:0000313" key="3">
    <source>
        <dbReference type="Proteomes" id="UP000192708"/>
    </source>
</evidence>
<protein>
    <recommendedName>
        <fullName evidence="4">Transmembrane protein</fullName>
    </recommendedName>
</protein>
<organism evidence="2 3">
    <name type="scientific">Polynucleobacter kasalickyi</name>
    <dbReference type="NCBI Taxonomy" id="1938817"/>
    <lineage>
        <taxon>Bacteria</taxon>
        <taxon>Pseudomonadati</taxon>
        <taxon>Pseudomonadota</taxon>
        <taxon>Betaproteobacteria</taxon>
        <taxon>Burkholderiales</taxon>
        <taxon>Burkholderiaceae</taxon>
        <taxon>Polynucleobacter</taxon>
    </lineage>
</organism>
<dbReference type="NCBIfam" id="NF041043">
    <property type="entry name" value="BPSS1780_fam"/>
    <property type="match status" value="1"/>
</dbReference>
<reference evidence="2 3" key="1">
    <citation type="submission" date="2017-04" db="EMBL/GenBank/DDBJ databases">
        <authorList>
            <person name="Afonso C.L."/>
            <person name="Miller P.J."/>
            <person name="Scott M.A."/>
            <person name="Spackman E."/>
            <person name="Goraichik I."/>
            <person name="Dimitrov K.M."/>
            <person name="Suarez D.L."/>
            <person name="Swayne D.E."/>
        </authorList>
    </citation>
    <scope>NUCLEOTIDE SEQUENCE [LARGE SCALE GENOMIC DNA]</scope>
    <source>
        <strain evidence="2 3">VK13</strain>
    </source>
</reference>
<feature type="transmembrane region" description="Helical" evidence="1">
    <location>
        <begin position="45"/>
        <end position="69"/>
    </location>
</feature>
<gene>
    <name evidence="2" type="ORF">SAMN06296008_10314</name>
</gene>
<feature type="transmembrane region" description="Helical" evidence="1">
    <location>
        <begin position="227"/>
        <end position="247"/>
    </location>
</feature>
<dbReference type="OrthoDB" id="5298483at2"/>
<dbReference type="InterPro" id="IPR047798">
    <property type="entry name" value="BPSS1780-like"/>
</dbReference>
<dbReference type="Proteomes" id="UP000192708">
    <property type="component" value="Unassembled WGS sequence"/>
</dbReference>
<evidence type="ECO:0000256" key="1">
    <source>
        <dbReference type="SAM" id="Phobius"/>
    </source>
</evidence>
<sequence>MQINRLPPKAGYIWIRQGIWLFKQNPFTFLMLVFLYIFIMQLSMFIPLVGIIVVLVFNPCISVGFLTAAQRVILRQTVKPSIYITAIRELPPAIRMRLFKLGGLYTAFVLLISLVSSQFIDVEKIIPLLTTGEMTGPDLIQEMYYALIVAVVLYLPIAMLMWFSPQLVAWQNYSIRKAIFGSWLGFWFNKGPFTVYLCTWALVLTAVPLFVGGVFESLGIKQYASYLITPFSMLAITVFYCSFYAIWKGCFADSAPPITTETTTSI</sequence>
<keyword evidence="1" id="KW-0812">Transmembrane</keyword>
<keyword evidence="3" id="KW-1185">Reference proteome</keyword>
<proteinExistence type="predicted"/>
<evidence type="ECO:0000313" key="2">
    <source>
        <dbReference type="EMBL" id="SMC34889.1"/>
    </source>
</evidence>
<accession>A0A1W1YFI2</accession>
<dbReference type="AlphaFoldDB" id="A0A1W1YFI2"/>
<keyword evidence="1" id="KW-1133">Transmembrane helix</keyword>
<keyword evidence="1" id="KW-0472">Membrane</keyword>
<feature type="transmembrane region" description="Helical" evidence="1">
    <location>
        <begin position="143"/>
        <end position="163"/>
    </location>
</feature>
<name>A0A1W1YFI2_9BURK</name>
<feature type="transmembrane region" description="Helical" evidence="1">
    <location>
        <begin position="20"/>
        <end position="39"/>
    </location>
</feature>